<dbReference type="STRING" id="536979.SAMN04488055_5650"/>
<dbReference type="RefSeq" id="WP_074242860.1">
    <property type="nucleotide sequence ID" value="NZ_FSRA01000002.1"/>
</dbReference>
<protein>
    <submittedName>
        <fullName evidence="2">Glyoxalase superfamily enzyme, possibly 3-demethylubiquinone-9 3-methyltransferase</fullName>
    </submittedName>
</protein>
<evidence type="ECO:0000259" key="1">
    <source>
        <dbReference type="Pfam" id="PF06983"/>
    </source>
</evidence>
<dbReference type="AlphaFoldDB" id="A0A1N6KDR7"/>
<evidence type="ECO:0000313" key="3">
    <source>
        <dbReference type="Proteomes" id="UP000185003"/>
    </source>
</evidence>
<dbReference type="InterPro" id="IPR029068">
    <property type="entry name" value="Glyas_Bleomycin-R_OHBP_Dase"/>
</dbReference>
<feature type="domain" description="PhnB-like" evidence="1">
    <location>
        <begin position="8"/>
        <end position="128"/>
    </location>
</feature>
<gene>
    <name evidence="2" type="ORF">SAMN04488055_5650</name>
</gene>
<dbReference type="InterPro" id="IPR028973">
    <property type="entry name" value="PhnB-like"/>
</dbReference>
<sequence>MEKRLSTQKITSNLWFNMQAEEAVNFYLTVFKDGKIGRKTYYGAEGVEFHGIPEGTVMTIEFIIAGQEFVALNGGPHFQFTEAISFIVNCKDQKEVDYYWEKLSEGGDEKAQMCGWLKDKFGVSWQVVPEGLTDLLQSPDKAKVASMSKALFQMKKLDIAALEKAFGK</sequence>
<keyword evidence="2" id="KW-0808">Transferase</keyword>
<dbReference type="Proteomes" id="UP000185003">
    <property type="component" value="Unassembled WGS sequence"/>
</dbReference>
<dbReference type="GO" id="GO:0008168">
    <property type="term" value="F:methyltransferase activity"/>
    <property type="evidence" value="ECO:0007669"/>
    <property type="project" value="UniProtKB-KW"/>
</dbReference>
<dbReference type="PANTHER" id="PTHR33990:SF2">
    <property type="entry name" value="PHNB-LIKE DOMAIN-CONTAINING PROTEIN"/>
    <property type="match status" value="1"/>
</dbReference>
<keyword evidence="2" id="KW-0830">Ubiquinone</keyword>
<dbReference type="EMBL" id="FSRA01000002">
    <property type="protein sequence ID" value="SIO54698.1"/>
    <property type="molecule type" value="Genomic_DNA"/>
</dbReference>
<organism evidence="2 3">
    <name type="scientific">Chitinophaga niabensis</name>
    <dbReference type="NCBI Taxonomy" id="536979"/>
    <lineage>
        <taxon>Bacteria</taxon>
        <taxon>Pseudomonadati</taxon>
        <taxon>Bacteroidota</taxon>
        <taxon>Chitinophagia</taxon>
        <taxon>Chitinophagales</taxon>
        <taxon>Chitinophagaceae</taxon>
        <taxon>Chitinophaga</taxon>
    </lineage>
</organism>
<dbReference type="SUPFAM" id="SSF54593">
    <property type="entry name" value="Glyoxalase/Bleomycin resistance protein/Dihydroxybiphenyl dioxygenase"/>
    <property type="match status" value="1"/>
</dbReference>
<dbReference type="InterPro" id="IPR009725">
    <property type="entry name" value="3_dmu_93_MTrfase"/>
</dbReference>
<dbReference type="OrthoDB" id="9806473at2"/>
<reference evidence="3" key="1">
    <citation type="submission" date="2016-11" db="EMBL/GenBank/DDBJ databases">
        <authorList>
            <person name="Varghese N."/>
            <person name="Submissions S."/>
        </authorList>
    </citation>
    <scope>NUCLEOTIDE SEQUENCE [LARGE SCALE GENOMIC DNA]</scope>
    <source>
        <strain evidence="3">DSM 24787</strain>
    </source>
</reference>
<dbReference type="GO" id="GO:0032259">
    <property type="term" value="P:methylation"/>
    <property type="evidence" value="ECO:0007669"/>
    <property type="project" value="UniProtKB-KW"/>
</dbReference>
<dbReference type="PANTHER" id="PTHR33990">
    <property type="entry name" value="PROTEIN YJDN-RELATED"/>
    <property type="match status" value="1"/>
</dbReference>
<proteinExistence type="predicted"/>
<evidence type="ECO:0000313" key="2">
    <source>
        <dbReference type="EMBL" id="SIO54698.1"/>
    </source>
</evidence>
<accession>A0A1N6KDR7</accession>
<keyword evidence="2" id="KW-0489">Methyltransferase</keyword>
<dbReference type="Gene3D" id="3.10.180.10">
    <property type="entry name" value="2,3-Dihydroxybiphenyl 1,2-Dioxygenase, domain 1"/>
    <property type="match status" value="1"/>
</dbReference>
<dbReference type="PIRSF" id="PIRSF021700">
    <property type="entry name" value="3_dmu_93_MTrfase"/>
    <property type="match status" value="1"/>
</dbReference>
<keyword evidence="3" id="KW-1185">Reference proteome</keyword>
<dbReference type="Pfam" id="PF06983">
    <property type="entry name" value="3-dmu-9_3-mt"/>
    <property type="match status" value="1"/>
</dbReference>
<name>A0A1N6KDR7_9BACT</name>
<dbReference type="CDD" id="cd06588">
    <property type="entry name" value="PhnB_like"/>
    <property type="match status" value="1"/>
</dbReference>